<evidence type="ECO:0000256" key="5">
    <source>
        <dbReference type="SAM" id="MobiDB-lite"/>
    </source>
</evidence>
<feature type="repeat" description="NHL" evidence="4">
    <location>
        <begin position="152"/>
        <end position="190"/>
    </location>
</feature>
<evidence type="ECO:0000256" key="2">
    <source>
        <dbReference type="ARBA" id="ARBA00022737"/>
    </source>
</evidence>
<accession>A0A7V8NXJ4</accession>
<comment type="caution">
    <text evidence="7">The sequence shown here is derived from an EMBL/GenBank/DDBJ whole genome shotgun (WGS) entry which is preliminary data.</text>
</comment>
<dbReference type="PANTHER" id="PTHR10680:SF28">
    <property type="entry name" value="SMP-30_GLUCONOLACTONASE_LRE-LIKE REGION DOMAIN-CONTAINING PROTEIN"/>
    <property type="match status" value="1"/>
</dbReference>
<dbReference type="PANTHER" id="PTHR10680">
    <property type="entry name" value="PEPTIDYL-GLYCINE ALPHA-AMIDATING MONOOXYGENASE"/>
    <property type="match status" value="1"/>
</dbReference>
<dbReference type="GO" id="GO:0005576">
    <property type="term" value="C:extracellular region"/>
    <property type="evidence" value="ECO:0007669"/>
    <property type="project" value="TreeGrafter"/>
</dbReference>
<evidence type="ECO:0000256" key="1">
    <source>
        <dbReference type="ARBA" id="ARBA00022729"/>
    </source>
</evidence>
<dbReference type="SUPFAM" id="SSF63829">
    <property type="entry name" value="Calcium-dependent phosphotriesterase"/>
    <property type="match status" value="1"/>
</dbReference>
<feature type="non-terminal residue" evidence="7">
    <location>
        <position position="314"/>
    </location>
</feature>
<dbReference type="AlphaFoldDB" id="A0A7V8NXJ4"/>
<sequence length="314" mass="34238">MKHVLVGVFVLLSGTAFAQSEIPFDSTPNFLKGLPADLYMGEASGVAVNSKGHVFVYSRGNTSGPAYAATASQILEFGPDGKYLREIGHNLYAWSFAHDIRVDRDDNLWAIDKGSDMIIKFNPAGRVEMVFGRKKEASDDGAEAWKRVNPPRPPVDGQFRQPTDVTWDTQGNIFISDGYINSRVAKYDKTGHWVKSFGEPGSGPGQLNTPHGIAADAEGNIYVADRGNRRIQVFDPDGKLLRQIKIDVPIPPDAMPWMGNKPTPEQASNGTMAGGAPWTVCITPGPGTQYLYTSDAYPGRIYKLTLDGKVLGYL</sequence>
<keyword evidence="1 6" id="KW-0732">Signal</keyword>
<dbReference type="Proteomes" id="UP000567293">
    <property type="component" value="Unassembled WGS sequence"/>
</dbReference>
<evidence type="ECO:0000256" key="4">
    <source>
        <dbReference type="PROSITE-ProRule" id="PRU00504"/>
    </source>
</evidence>
<dbReference type="InterPro" id="IPR011042">
    <property type="entry name" value="6-blade_b-propeller_TolB-like"/>
</dbReference>
<reference evidence="7" key="1">
    <citation type="submission" date="2020-06" db="EMBL/GenBank/DDBJ databases">
        <title>Legume-microbial interactions unlock mineral nutrients during tropical forest succession.</title>
        <authorList>
            <person name="Epihov D.Z."/>
        </authorList>
    </citation>
    <scope>NUCLEOTIDE SEQUENCE [LARGE SCALE GENOMIC DNA]</scope>
    <source>
        <strain evidence="7">Pan2503</strain>
    </source>
</reference>
<feature type="chain" id="PRO_5031421980" evidence="6">
    <location>
        <begin position="19"/>
        <end position="314"/>
    </location>
</feature>
<dbReference type="Gene3D" id="2.120.10.30">
    <property type="entry name" value="TolB, C-terminal domain"/>
    <property type="match status" value="1"/>
</dbReference>
<evidence type="ECO:0000256" key="3">
    <source>
        <dbReference type="ARBA" id="ARBA00023180"/>
    </source>
</evidence>
<organism evidence="7 8">
    <name type="scientific">Candidatus Acidiferrum panamense</name>
    <dbReference type="NCBI Taxonomy" id="2741543"/>
    <lineage>
        <taxon>Bacteria</taxon>
        <taxon>Pseudomonadati</taxon>
        <taxon>Acidobacteriota</taxon>
        <taxon>Terriglobia</taxon>
        <taxon>Candidatus Acidiferrales</taxon>
        <taxon>Candidatus Acidiferrum</taxon>
    </lineage>
</organism>
<feature type="signal peptide" evidence="6">
    <location>
        <begin position="1"/>
        <end position="18"/>
    </location>
</feature>
<feature type="region of interest" description="Disordered" evidence="5">
    <location>
        <begin position="141"/>
        <end position="161"/>
    </location>
</feature>
<dbReference type="CDD" id="cd14958">
    <property type="entry name" value="NHL_PAL_like"/>
    <property type="match status" value="1"/>
</dbReference>
<gene>
    <name evidence="7" type="ORF">HRJ53_30295</name>
</gene>
<evidence type="ECO:0000313" key="7">
    <source>
        <dbReference type="EMBL" id="MBA0089303.1"/>
    </source>
</evidence>
<evidence type="ECO:0000256" key="6">
    <source>
        <dbReference type="SAM" id="SignalP"/>
    </source>
</evidence>
<dbReference type="Pfam" id="PF01436">
    <property type="entry name" value="NHL"/>
    <property type="match status" value="1"/>
</dbReference>
<proteinExistence type="predicted"/>
<keyword evidence="8" id="KW-1185">Reference proteome</keyword>
<dbReference type="PROSITE" id="PS51125">
    <property type="entry name" value="NHL"/>
    <property type="match status" value="2"/>
</dbReference>
<keyword evidence="3" id="KW-0325">Glycoprotein</keyword>
<dbReference type="EMBL" id="JACDQQ010002923">
    <property type="protein sequence ID" value="MBA0089303.1"/>
    <property type="molecule type" value="Genomic_DNA"/>
</dbReference>
<dbReference type="InterPro" id="IPR001258">
    <property type="entry name" value="NHL_repeat"/>
</dbReference>
<keyword evidence="2" id="KW-0677">Repeat</keyword>
<feature type="repeat" description="NHL" evidence="4">
    <location>
        <begin position="194"/>
        <end position="237"/>
    </location>
</feature>
<protein>
    <submittedName>
        <fullName evidence="7">SMP-30/gluconolactonase/LRE family protein</fullName>
    </submittedName>
</protein>
<name>A0A7V8NXJ4_9BACT</name>
<evidence type="ECO:0000313" key="8">
    <source>
        <dbReference type="Proteomes" id="UP000567293"/>
    </source>
</evidence>